<evidence type="ECO:0000256" key="2">
    <source>
        <dbReference type="SAM" id="SignalP"/>
    </source>
</evidence>
<accession>A0A8S3XTR4</accession>
<sequence>MRHRITTIFSLTIILFTIYTLEYQITPDIKDDADHEQNPVTREKRQVENFDSDDISRQDEQEPGFWDRVVKVAIRLFNKFIEWLNSS</sequence>
<protein>
    <submittedName>
        <fullName evidence="3">(apollo) hypothetical protein</fullName>
    </submittedName>
</protein>
<name>A0A8S3XTR4_PARAO</name>
<proteinExistence type="predicted"/>
<dbReference type="OrthoDB" id="6918404at2759"/>
<organism evidence="3 4">
    <name type="scientific">Parnassius apollo</name>
    <name type="common">Apollo butterfly</name>
    <name type="synonym">Papilio apollo</name>
    <dbReference type="NCBI Taxonomy" id="110799"/>
    <lineage>
        <taxon>Eukaryota</taxon>
        <taxon>Metazoa</taxon>
        <taxon>Ecdysozoa</taxon>
        <taxon>Arthropoda</taxon>
        <taxon>Hexapoda</taxon>
        <taxon>Insecta</taxon>
        <taxon>Pterygota</taxon>
        <taxon>Neoptera</taxon>
        <taxon>Endopterygota</taxon>
        <taxon>Lepidoptera</taxon>
        <taxon>Glossata</taxon>
        <taxon>Ditrysia</taxon>
        <taxon>Papilionoidea</taxon>
        <taxon>Papilionidae</taxon>
        <taxon>Parnassiinae</taxon>
        <taxon>Parnassini</taxon>
        <taxon>Parnassius</taxon>
        <taxon>Parnassius</taxon>
    </lineage>
</organism>
<keyword evidence="2" id="KW-0732">Signal</keyword>
<evidence type="ECO:0000313" key="4">
    <source>
        <dbReference type="Proteomes" id="UP000691718"/>
    </source>
</evidence>
<keyword evidence="4" id="KW-1185">Reference proteome</keyword>
<comment type="caution">
    <text evidence="3">The sequence shown here is derived from an EMBL/GenBank/DDBJ whole genome shotgun (WGS) entry which is preliminary data.</text>
</comment>
<feature type="chain" id="PRO_5035731550" evidence="2">
    <location>
        <begin position="23"/>
        <end position="87"/>
    </location>
</feature>
<feature type="signal peptide" evidence="2">
    <location>
        <begin position="1"/>
        <end position="22"/>
    </location>
</feature>
<dbReference type="EMBL" id="CAJQZP010001342">
    <property type="protein sequence ID" value="CAG5039950.1"/>
    <property type="molecule type" value="Genomic_DNA"/>
</dbReference>
<dbReference type="Proteomes" id="UP000691718">
    <property type="component" value="Unassembled WGS sequence"/>
</dbReference>
<evidence type="ECO:0000313" key="3">
    <source>
        <dbReference type="EMBL" id="CAG5039950.1"/>
    </source>
</evidence>
<feature type="region of interest" description="Disordered" evidence="1">
    <location>
        <begin position="31"/>
        <end position="60"/>
    </location>
</feature>
<evidence type="ECO:0000256" key="1">
    <source>
        <dbReference type="SAM" id="MobiDB-lite"/>
    </source>
</evidence>
<reference evidence="3" key="1">
    <citation type="submission" date="2021-04" db="EMBL/GenBank/DDBJ databases">
        <authorList>
            <person name="Tunstrom K."/>
        </authorList>
    </citation>
    <scope>NUCLEOTIDE SEQUENCE</scope>
</reference>
<dbReference type="AlphaFoldDB" id="A0A8S3XTR4"/>
<gene>
    <name evidence="3" type="ORF">PAPOLLO_LOCUS21757</name>
</gene>